<comment type="catalytic activity">
    <reaction evidence="1 7">
        <text>[(1-&gt;4)-alpha-D-glucosyl](n) + ADP-alpha-D-glucose = [(1-&gt;4)-alpha-D-glucosyl](n+1) + ADP + H(+)</text>
        <dbReference type="Rhea" id="RHEA:18189"/>
        <dbReference type="Rhea" id="RHEA-COMP:9584"/>
        <dbReference type="Rhea" id="RHEA-COMP:9587"/>
        <dbReference type="ChEBI" id="CHEBI:15378"/>
        <dbReference type="ChEBI" id="CHEBI:15444"/>
        <dbReference type="ChEBI" id="CHEBI:57498"/>
        <dbReference type="ChEBI" id="CHEBI:456216"/>
        <dbReference type="EC" id="2.4.1.21"/>
    </reaction>
</comment>
<dbReference type="RefSeq" id="WP_008410160.1">
    <property type="nucleotide sequence ID" value="NZ_CAOS01000003.1"/>
</dbReference>
<dbReference type="AlphaFoldDB" id="K8DXH0"/>
<dbReference type="Pfam" id="PF00534">
    <property type="entry name" value="Glycos_transf_1"/>
    <property type="match status" value="1"/>
</dbReference>
<evidence type="ECO:0000256" key="1">
    <source>
        <dbReference type="ARBA" id="ARBA00001478"/>
    </source>
</evidence>
<comment type="function">
    <text evidence="2 7">Synthesizes alpha-1,4-glucan chains using ADP-glucose.</text>
</comment>
<dbReference type="Pfam" id="PF08323">
    <property type="entry name" value="Glyco_transf_5"/>
    <property type="match status" value="1"/>
</dbReference>
<reference evidence="10 11" key="1">
    <citation type="journal article" date="2013" name="Genome Announc.">
        <title>Genome Sequence of the Sulfate-Reducing Bacterium Desulfotomaculum hydrothermale Lam5(T).</title>
        <authorList>
            <person name="Amin O."/>
            <person name="Fardeau M.L."/>
            <person name="Valette O."/>
            <person name="Hirschler-Rea A."/>
            <person name="Barbe V."/>
            <person name="Medigue C."/>
            <person name="Vacherie B."/>
            <person name="Ollivier B."/>
            <person name="Bertin P.N."/>
            <person name="Dolla A."/>
        </authorList>
    </citation>
    <scope>NUCLEOTIDE SEQUENCE [LARGE SCALE GENOMIC DNA]</scope>
    <source>
        <strain evidence="11">Lam5 / DSM 18033</strain>
    </source>
</reference>
<sequence length="484" mass="55219">MQVLFVASEGVPFVKTGGLADVVGSLPRALIKQGIDVRLILPKYSEIPATFRDCMVRQKNFNVPLGWRNNYCGLEQLQHEGVNCYFIDNEYYFNRPGLYGFSDDAERYAFFCRAVLEALPHLDFVPRILHCHDWHTGMVSVFWHAFYSNRPLYKDLGLVFTVHNLHYQGVFPGTILDDLLGLGREYFTLDGVEFYGGVSFIKGGLNYSHLLTTVSETYAREIRTPYFGERLDGLLRQRQNRLHGIINGIDTDYYNPATDPYIFEHYSWQKPRPKRNNKEQLQELLGLPVQPNVPLLAIVSRLVNQKGLDLIAGVLEEILAMDVQLVVLGTGEKKYETMFEQAAVKYPHKVSANIMFGHALAHRIYAGADILLMPSLFEPCGIGQLIALRYGCIPVVRETGGLKDTVQPYNEFTGEGNGFSFTPYNAHDFLYTLQRAISFYNRPQLWTKIITNAMQADFSWHKSAQKYHDLYQALLSRTGNSLNR</sequence>
<evidence type="ECO:0000256" key="4">
    <source>
        <dbReference type="ARBA" id="ARBA00022676"/>
    </source>
</evidence>
<dbReference type="GO" id="GO:0005978">
    <property type="term" value="P:glycogen biosynthetic process"/>
    <property type="evidence" value="ECO:0007669"/>
    <property type="project" value="UniProtKB-UniRule"/>
</dbReference>
<evidence type="ECO:0000256" key="2">
    <source>
        <dbReference type="ARBA" id="ARBA00002764"/>
    </source>
</evidence>
<dbReference type="GO" id="GO:0004373">
    <property type="term" value="F:alpha-1,4-glucan glucosyltransferase (UDP-glucose donor) activity"/>
    <property type="evidence" value="ECO:0007669"/>
    <property type="project" value="InterPro"/>
</dbReference>
<keyword evidence="5 7" id="KW-0808">Transferase</keyword>
<evidence type="ECO:0000256" key="5">
    <source>
        <dbReference type="ARBA" id="ARBA00022679"/>
    </source>
</evidence>
<proteinExistence type="inferred from homology"/>
<dbReference type="PANTHER" id="PTHR45825:SF11">
    <property type="entry name" value="ALPHA AMYLASE DOMAIN-CONTAINING PROTEIN"/>
    <property type="match status" value="1"/>
</dbReference>
<dbReference type="CDD" id="cd03791">
    <property type="entry name" value="GT5_Glycogen_synthase_DULL1-like"/>
    <property type="match status" value="1"/>
</dbReference>
<evidence type="ECO:0000256" key="3">
    <source>
        <dbReference type="ARBA" id="ARBA00010281"/>
    </source>
</evidence>
<comment type="pathway">
    <text evidence="7">Glycan biosynthesis; glycogen biosynthesis.</text>
</comment>
<dbReference type="GO" id="GO:0009011">
    <property type="term" value="F:alpha-1,4-glucan glucosyltransferase (ADP-glucose donor) activity"/>
    <property type="evidence" value="ECO:0007669"/>
    <property type="project" value="UniProtKB-UniRule"/>
</dbReference>
<dbReference type="HAMAP" id="MF_00484">
    <property type="entry name" value="Glycogen_synth"/>
    <property type="match status" value="1"/>
</dbReference>
<name>K8DXH0_9FIRM</name>
<gene>
    <name evidence="7 10" type="primary">glgA</name>
    <name evidence="10" type="ORF">DESHY_110271</name>
</gene>
<keyword evidence="6 7" id="KW-0320">Glycogen biosynthesis</keyword>
<feature type="domain" description="Glycosyl transferase family 1" evidence="8">
    <location>
        <begin position="292"/>
        <end position="439"/>
    </location>
</feature>
<dbReference type="OrthoDB" id="9808590at2"/>
<dbReference type="eggNOG" id="COG0297">
    <property type="taxonomic scope" value="Bacteria"/>
</dbReference>
<dbReference type="NCBIfam" id="NF001898">
    <property type="entry name" value="PRK00654.1-1"/>
    <property type="match status" value="1"/>
</dbReference>
<dbReference type="STRING" id="1121428.DESHY_110271"/>
<accession>K8DXH0</accession>
<comment type="caution">
    <text evidence="10">The sequence shown here is derived from an EMBL/GenBank/DDBJ whole genome shotgun (WGS) entry which is preliminary data.</text>
</comment>
<dbReference type="EC" id="2.4.1.21" evidence="7"/>
<dbReference type="InterPro" id="IPR011835">
    <property type="entry name" value="GS/SS"/>
</dbReference>
<feature type="binding site" evidence="7">
    <location>
        <position position="15"/>
    </location>
    <ligand>
        <name>ADP-alpha-D-glucose</name>
        <dbReference type="ChEBI" id="CHEBI:57498"/>
    </ligand>
</feature>
<evidence type="ECO:0000313" key="11">
    <source>
        <dbReference type="Proteomes" id="UP000009315"/>
    </source>
</evidence>
<dbReference type="NCBIfam" id="NF001899">
    <property type="entry name" value="PRK00654.1-2"/>
    <property type="match status" value="1"/>
</dbReference>
<evidence type="ECO:0000256" key="7">
    <source>
        <dbReference type="HAMAP-Rule" id="MF_00484"/>
    </source>
</evidence>
<evidence type="ECO:0000313" key="10">
    <source>
        <dbReference type="EMBL" id="CCO07327.1"/>
    </source>
</evidence>
<dbReference type="Proteomes" id="UP000009315">
    <property type="component" value="Unassembled WGS sequence"/>
</dbReference>
<dbReference type="InterPro" id="IPR013534">
    <property type="entry name" value="Starch_synth_cat_dom"/>
</dbReference>
<dbReference type="PANTHER" id="PTHR45825">
    <property type="entry name" value="GRANULE-BOUND STARCH SYNTHASE 1, CHLOROPLASTIC/AMYLOPLASTIC"/>
    <property type="match status" value="1"/>
</dbReference>
<dbReference type="Gene3D" id="3.40.50.2000">
    <property type="entry name" value="Glycogen Phosphorylase B"/>
    <property type="match status" value="2"/>
</dbReference>
<evidence type="ECO:0000259" key="8">
    <source>
        <dbReference type="Pfam" id="PF00534"/>
    </source>
</evidence>
<dbReference type="NCBIfam" id="TIGR02095">
    <property type="entry name" value="glgA"/>
    <property type="match status" value="1"/>
</dbReference>
<keyword evidence="4 7" id="KW-0328">Glycosyltransferase</keyword>
<evidence type="ECO:0000256" key="6">
    <source>
        <dbReference type="ARBA" id="ARBA00023056"/>
    </source>
</evidence>
<keyword evidence="11" id="KW-1185">Reference proteome</keyword>
<dbReference type="InterPro" id="IPR001296">
    <property type="entry name" value="Glyco_trans_1"/>
</dbReference>
<feature type="domain" description="Starch synthase catalytic" evidence="9">
    <location>
        <begin position="2"/>
        <end position="237"/>
    </location>
</feature>
<dbReference type="SUPFAM" id="SSF53756">
    <property type="entry name" value="UDP-Glycosyltransferase/glycogen phosphorylase"/>
    <property type="match status" value="1"/>
</dbReference>
<comment type="similarity">
    <text evidence="3 7">Belongs to the glycosyltransferase 1 family. Bacterial/plant glycogen synthase subfamily.</text>
</comment>
<dbReference type="EMBL" id="CAOS01000003">
    <property type="protein sequence ID" value="CCO07327.1"/>
    <property type="molecule type" value="Genomic_DNA"/>
</dbReference>
<evidence type="ECO:0000259" key="9">
    <source>
        <dbReference type="Pfam" id="PF08323"/>
    </source>
</evidence>
<organism evidence="10 11">
    <name type="scientific">Desulforamulus hydrothermalis Lam5 = DSM 18033</name>
    <dbReference type="NCBI Taxonomy" id="1121428"/>
    <lineage>
        <taxon>Bacteria</taxon>
        <taxon>Bacillati</taxon>
        <taxon>Bacillota</taxon>
        <taxon>Clostridia</taxon>
        <taxon>Eubacteriales</taxon>
        <taxon>Peptococcaceae</taxon>
        <taxon>Desulforamulus</taxon>
    </lineage>
</organism>
<dbReference type="UniPathway" id="UPA00164"/>
<protein>
    <recommendedName>
        <fullName evidence="7">Glycogen synthase</fullName>
        <ecNumber evidence="7">2.4.1.21</ecNumber>
    </recommendedName>
    <alternativeName>
        <fullName evidence="7">Starch [bacterial glycogen] synthase</fullName>
    </alternativeName>
</protein>